<keyword evidence="6 12" id="KW-0808">Transferase</keyword>
<dbReference type="InterPro" id="IPR036554">
    <property type="entry name" value="GHMP_kinase_C_sf"/>
</dbReference>
<keyword evidence="5 12" id="KW-0028">Amino-acid biosynthesis</keyword>
<evidence type="ECO:0000256" key="4">
    <source>
        <dbReference type="ARBA" id="ARBA00017858"/>
    </source>
</evidence>
<evidence type="ECO:0000256" key="9">
    <source>
        <dbReference type="ARBA" id="ARBA00022777"/>
    </source>
</evidence>
<feature type="binding site" evidence="12">
    <location>
        <begin position="83"/>
        <end position="93"/>
    </location>
    <ligand>
        <name>ATP</name>
        <dbReference type="ChEBI" id="CHEBI:30616"/>
    </ligand>
</feature>
<comment type="function">
    <text evidence="12">Catalyzes the ATP-dependent phosphorylation of L-homoserine to L-homoserine phosphate.</text>
</comment>
<evidence type="ECO:0000256" key="7">
    <source>
        <dbReference type="ARBA" id="ARBA00022697"/>
    </source>
</evidence>
<comment type="pathway">
    <text evidence="1 12">Amino-acid biosynthesis; L-threonine biosynthesis; L-threonine from L-aspartate: step 4/5.</text>
</comment>
<dbReference type="GO" id="GO:0005524">
    <property type="term" value="F:ATP binding"/>
    <property type="evidence" value="ECO:0007669"/>
    <property type="project" value="UniProtKB-UniRule"/>
</dbReference>
<dbReference type="InterPro" id="IPR014721">
    <property type="entry name" value="Ribsml_uS5_D2-typ_fold_subgr"/>
</dbReference>
<evidence type="ECO:0000256" key="2">
    <source>
        <dbReference type="ARBA" id="ARBA00007370"/>
    </source>
</evidence>
<name>A0A4U8SAV7_9HELI</name>
<keyword evidence="7 12" id="KW-0791">Threonine biosynthesis</keyword>
<evidence type="ECO:0000256" key="3">
    <source>
        <dbReference type="ARBA" id="ARBA00012078"/>
    </source>
</evidence>
<dbReference type="Gene3D" id="3.30.70.890">
    <property type="entry name" value="GHMP kinase, C-terminal domain"/>
    <property type="match status" value="1"/>
</dbReference>
<dbReference type="GO" id="GO:0009088">
    <property type="term" value="P:threonine biosynthetic process"/>
    <property type="evidence" value="ECO:0007669"/>
    <property type="project" value="UniProtKB-UniRule"/>
</dbReference>
<comment type="catalytic activity">
    <reaction evidence="11 12">
        <text>L-homoserine + ATP = O-phospho-L-homoserine + ADP + H(+)</text>
        <dbReference type="Rhea" id="RHEA:13985"/>
        <dbReference type="ChEBI" id="CHEBI:15378"/>
        <dbReference type="ChEBI" id="CHEBI:30616"/>
        <dbReference type="ChEBI" id="CHEBI:57476"/>
        <dbReference type="ChEBI" id="CHEBI:57590"/>
        <dbReference type="ChEBI" id="CHEBI:456216"/>
        <dbReference type="EC" id="2.7.1.39"/>
    </reaction>
</comment>
<evidence type="ECO:0000256" key="6">
    <source>
        <dbReference type="ARBA" id="ARBA00022679"/>
    </source>
</evidence>
<feature type="domain" description="GHMP kinase N-terminal" evidence="13">
    <location>
        <begin position="55"/>
        <end position="136"/>
    </location>
</feature>
<dbReference type="GO" id="GO:0005737">
    <property type="term" value="C:cytoplasm"/>
    <property type="evidence" value="ECO:0007669"/>
    <property type="project" value="UniProtKB-SubCell"/>
</dbReference>
<dbReference type="PANTHER" id="PTHR20861:SF1">
    <property type="entry name" value="HOMOSERINE KINASE"/>
    <property type="match status" value="1"/>
</dbReference>
<evidence type="ECO:0000313" key="15">
    <source>
        <dbReference type="EMBL" id="TLD83081.1"/>
    </source>
</evidence>
<dbReference type="Pfam" id="PF00288">
    <property type="entry name" value="GHMP_kinases_N"/>
    <property type="match status" value="1"/>
</dbReference>
<keyword evidence="12" id="KW-0963">Cytoplasm</keyword>
<protein>
    <recommendedName>
        <fullName evidence="4 12">Homoserine kinase</fullName>
        <shortName evidence="12">HK</shortName>
        <shortName evidence="12">HSK</shortName>
        <ecNumber evidence="3 12">2.7.1.39</ecNumber>
    </recommendedName>
</protein>
<dbReference type="AlphaFoldDB" id="A0A4U8SAV7"/>
<evidence type="ECO:0000313" key="16">
    <source>
        <dbReference type="Proteomes" id="UP000029878"/>
    </source>
</evidence>
<dbReference type="InterPro" id="IPR006203">
    <property type="entry name" value="GHMP_knse_ATP-bd_CS"/>
</dbReference>
<dbReference type="PROSITE" id="PS00627">
    <property type="entry name" value="GHMP_KINASES_ATP"/>
    <property type="match status" value="1"/>
</dbReference>
<dbReference type="InterPro" id="IPR020568">
    <property type="entry name" value="Ribosomal_Su5_D2-typ_SF"/>
</dbReference>
<dbReference type="EMBL" id="JRPL02000011">
    <property type="protein sequence ID" value="TLD83081.1"/>
    <property type="molecule type" value="Genomic_DNA"/>
</dbReference>
<dbReference type="Pfam" id="PF08544">
    <property type="entry name" value="GHMP_kinases_C"/>
    <property type="match status" value="1"/>
</dbReference>
<evidence type="ECO:0000256" key="5">
    <source>
        <dbReference type="ARBA" id="ARBA00022605"/>
    </source>
</evidence>
<dbReference type="SUPFAM" id="SSF54211">
    <property type="entry name" value="Ribosomal protein S5 domain 2-like"/>
    <property type="match status" value="1"/>
</dbReference>
<gene>
    <name evidence="12" type="primary">thrB</name>
    <name evidence="15" type="ORF">LS81_005895</name>
</gene>
<keyword evidence="9 12" id="KW-0418">Kinase</keyword>
<comment type="similarity">
    <text evidence="2 12">Belongs to the GHMP kinase family. Homoserine kinase subfamily.</text>
</comment>
<comment type="subcellular location">
    <subcellularLocation>
        <location evidence="12">Cytoplasm</location>
    </subcellularLocation>
</comment>
<dbReference type="InterPro" id="IPR000870">
    <property type="entry name" value="Homoserine_kinase"/>
</dbReference>
<dbReference type="Proteomes" id="UP000029878">
    <property type="component" value="Unassembled WGS sequence"/>
</dbReference>
<keyword evidence="8 12" id="KW-0547">Nucleotide-binding</keyword>
<evidence type="ECO:0000256" key="12">
    <source>
        <dbReference type="HAMAP-Rule" id="MF_00384"/>
    </source>
</evidence>
<evidence type="ECO:0000259" key="14">
    <source>
        <dbReference type="Pfam" id="PF08544"/>
    </source>
</evidence>
<dbReference type="PRINTS" id="PR00958">
    <property type="entry name" value="HOMSERKINASE"/>
</dbReference>
<accession>A0A4U8SAV7</accession>
<evidence type="ECO:0000256" key="1">
    <source>
        <dbReference type="ARBA" id="ARBA00005015"/>
    </source>
</evidence>
<dbReference type="InterPro" id="IPR013750">
    <property type="entry name" value="GHMP_kinase_C_dom"/>
</dbReference>
<evidence type="ECO:0000259" key="13">
    <source>
        <dbReference type="Pfam" id="PF00288"/>
    </source>
</evidence>
<evidence type="ECO:0000256" key="10">
    <source>
        <dbReference type="ARBA" id="ARBA00022840"/>
    </source>
</evidence>
<dbReference type="SUPFAM" id="SSF55060">
    <property type="entry name" value="GHMP Kinase, C-terminal domain"/>
    <property type="match status" value="1"/>
</dbReference>
<dbReference type="HAMAP" id="MF_00384">
    <property type="entry name" value="Homoser_kinase"/>
    <property type="match status" value="1"/>
</dbReference>
<dbReference type="Gene3D" id="3.30.230.10">
    <property type="match status" value="1"/>
</dbReference>
<dbReference type="EC" id="2.7.1.39" evidence="3 12"/>
<keyword evidence="10 12" id="KW-0067">ATP-binding</keyword>
<dbReference type="UniPathway" id="UPA00050">
    <property type="reaction ID" value="UER00064"/>
</dbReference>
<dbReference type="OrthoDB" id="9769912at2"/>
<proteinExistence type="inferred from homology"/>
<dbReference type="InterPro" id="IPR006204">
    <property type="entry name" value="GHMP_kinase_N_dom"/>
</dbReference>
<evidence type="ECO:0000256" key="11">
    <source>
        <dbReference type="ARBA" id="ARBA00049375"/>
    </source>
</evidence>
<reference evidence="15 16" key="1">
    <citation type="journal article" date="2014" name="Genome Announc.">
        <title>Draft genome sequences of eight enterohepatic helicobacter species isolated from both laboratory and wild rodents.</title>
        <authorList>
            <person name="Sheh A."/>
            <person name="Shen Z."/>
            <person name="Fox J.G."/>
        </authorList>
    </citation>
    <scope>NUCLEOTIDE SEQUENCE [LARGE SCALE GENOMIC DNA]</scope>
    <source>
        <strain evidence="15 16">ATCC 700114</strain>
    </source>
</reference>
<dbReference type="PANTHER" id="PTHR20861">
    <property type="entry name" value="HOMOSERINE/4-DIPHOSPHOCYTIDYL-2-C-METHYL-D-ERYTHRITOL KINASE"/>
    <property type="match status" value="1"/>
</dbReference>
<dbReference type="NCBIfam" id="TIGR00191">
    <property type="entry name" value="thrB"/>
    <property type="match status" value="1"/>
</dbReference>
<dbReference type="GO" id="GO:0004413">
    <property type="term" value="F:homoserine kinase activity"/>
    <property type="evidence" value="ECO:0007669"/>
    <property type="project" value="UniProtKB-UniRule"/>
</dbReference>
<organism evidence="15 16">
    <name type="scientific">Helicobacter trogontum</name>
    <dbReference type="NCBI Taxonomy" id="50960"/>
    <lineage>
        <taxon>Bacteria</taxon>
        <taxon>Pseudomonadati</taxon>
        <taxon>Campylobacterota</taxon>
        <taxon>Epsilonproteobacteria</taxon>
        <taxon>Campylobacterales</taxon>
        <taxon>Helicobacteraceae</taxon>
        <taxon>Helicobacter</taxon>
    </lineage>
</organism>
<dbReference type="RefSeq" id="WP_034346513.1">
    <property type="nucleotide sequence ID" value="NZ_FZNG01000001.1"/>
</dbReference>
<feature type="domain" description="GHMP kinase C-terminal" evidence="14">
    <location>
        <begin position="213"/>
        <end position="279"/>
    </location>
</feature>
<evidence type="ECO:0000256" key="8">
    <source>
        <dbReference type="ARBA" id="ARBA00022741"/>
    </source>
</evidence>
<sequence length="298" mass="33428">MNFSVPATSANLGPGFDCLGISLGFRNYFSIEEAREQRITISGEGKTNPHFTQDNTFVRIFMHTYKRLGGKSQFHFTFQNNIPVARGMGSSSAIIVGAIFSAFKMVGQIPSKDEVLNLALQHENHPDNITPATMGGFNASFLKTTHNNKSSVVYLRQRMPRNVKAVMVIPYQPMSTKKARNVLPKTYSVQDCVFNLSHSSVLSLAFCMQRWDLLRESSLDRMHEQVRMATFPVLFQIQKHALHNGALMSTLSGSGSSMFNLCYSDDAKRLAKQLITKFPKFRVLTLDFDNDGIKIEKG</sequence>
<dbReference type="PIRSF" id="PIRSF000676">
    <property type="entry name" value="Homoser_kin"/>
    <property type="match status" value="1"/>
</dbReference>
<comment type="caution">
    <text evidence="15">The sequence shown here is derived from an EMBL/GenBank/DDBJ whole genome shotgun (WGS) entry which is preliminary data.</text>
</comment>